<evidence type="ECO:0000313" key="1">
    <source>
        <dbReference type="EMBL" id="KFI90174.1"/>
    </source>
</evidence>
<dbReference type="AlphaFoldDB" id="A0A087D3S4"/>
<gene>
    <name evidence="1" type="ORF">BISA_2351</name>
</gene>
<sequence length="118" mass="13338">MKNDTTRKTSLRFHSADGEYDIFARSDGGHSANEEHQPLYIIHRHRKGYLARNGCVTGVTIDRNGTRYEGFSLTEESLTLRLDGGDKPLPYDEAARLLAMALKPTQVKKPTQKEQNSF</sequence>
<organism evidence="1 2">
    <name type="scientific">Bifidobacterium saguini DSM 23967</name>
    <dbReference type="NCBI Taxonomy" id="1437607"/>
    <lineage>
        <taxon>Bacteria</taxon>
        <taxon>Bacillati</taxon>
        <taxon>Actinomycetota</taxon>
        <taxon>Actinomycetes</taxon>
        <taxon>Bifidobacteriales</taxon>
        <taxon>Bifidobacteriaceae</taxon>
        <taxon>Bifidobacterium</taxon>
    </lineage>
</organism>
<dbReference type="EMBL" id="JGZN01000026">
    <property type="protein sequence ID" value="KFI90174.1"/>
    <property type="molecule type" value="Genomic_DNA"/>
</dbReference>
<accession>A0A087D3S4</accession>
<protein>
    <submittedName>
        <fullName evidence="1">Uncharacterized protein</fullName>
    </submittedName>
</protein>
<proteinExistence type="predicted"/>
<dbReference type="OrthoDB" id="345021at2"/>
<reference evidence="1 2" key="1">
    <citation type="submission" date="2014-03" db="EMBL/GenBank/DDBJ databases">
        <title>Genomics of Bifidobacteria.</title>
        <authorList>
            <person name="Ventura M."/>
            <person name="Milani C."/>
            <person name="Lugli G.A."/>
        </authorList>
    </citation>
    <scope>NUCLEOTIDE SEQUENCE [LARGE SCALE GENOMIC DNA]</scope>
    <source>
        <strain evidence="1 2">DSM 23967</strain>
    </source>
</reference>
<name>A0A087D3S4_9BIFI</name>
<dbReference type="STRING" id="1437607.BISA_2351"/>
<dbReference type="Proteomes" id="UP000029066">
    <property type="component" value="Unassembled WGS sequence"/>
</dbReference>
<evidence type="ECO:0000313" key="2">
    <source>
        <dbReference type="Proteomes" id="UP000029066"/>
    </source>
</evidence>
<dbReference type="RefSeq" id="WP_033892159.1">
    <property type="nucleotide sequence ID" value="NZ_JDUT01000027.1"/>
</dbReference>
<comment type="caution">
    <text evidence="1">The sequence shown here is derived from an EMBL/GenBank/DDBJ whole genome shotgun (WGS) entry which is preliminary data.</text>
</comment>